<name>A0A2H0RA98_UNCKA</name>
<proteinExistence type="predicted"/>
<evidence type="ECO:0000313" key="2">
    <source>
        <dbReference type="Proteomes" id="UP000230214"/>
    </source>
</evidence>
<dbReference type="Proteomes" id="UP000230214">
    <property type="component" value="Unassembled WGS sequence"/>
</dbReference>
<organism evidence="1 2">
    <name type="scientific">candidate division WWE3 bacterium CG10_big_fil_rev_8_21_14_0_10_32_10</name>
    <dbReference type="NCBI Taxonomy" id="1975090"/>
    <lineage>
        <taxon>Bacteria</taxon>
        <taxon>Katanobacteria</taxon>
    </lineage>
</organism>
<evidence type="ECO:0000313" key="1">
    <source>
        <dbReference type="EMBL" id="PIR43397.1"/>
    </source>
</evidence>
<gene>
    <name evidence="1" type="ORF">COV24_03050</name>
</gene>
<dbReference type="AlphaFoldDB" id="A0A2H0RA98"/>
<reference evidence="1 2" key="1">
    <citation type="submission" date="2017-09" db="EMBL/GenBank/DDBJ databases">
        <title>Depth-based differentiation of microbial function through sediment-hosted aquifers and enrichment of novel symbionts in the deep terrestrial subsurface.</title>
        <authorList>
            <person name="Probst A.J."/>
            <person name="Ladd B."/>
            <person name="Jarett J.K."/>
            <person name="Geller-Mcgrath D.E."/>
            <person name="Sieber C.M."/>
            <person name="Emerson J.B."/>
            <person name="Anantharaman K."/>
            <person name="Thomas B.C."/>
            <person name="Malmstrom R."/>
            <person name="Stieglmeier M."/>
            <person name="Klingl A."/>
            <person name="Woyke T."/>
            <person name="Ryan C.M."/>
            <person name="Banfield J.F."/>
        </authorList>
    </citation>
    <scope>NUCLEOTIDE SEQUENCE [LARGE SCALE GENOMIC DNA]</scope>
    <source>
        <strain evidence="1">CG10_big_fil_rev_8_21_14_0_10_32_10</strain>
    </source>
</reference>
<accession>A0A2H0RA98</accession>
<comment type="caution">
    <text evidence="1">The sequence shown here is derived from an EMBL/GenBank/DDBJ whole genome shotgun (WGS) entry which is preliminary data.</text>
</comment>
<protein>
    <submittedName>
        <fullName evidence="1">Uncharacterized protein</fullName>
    </submittedName>
</protein>
<sequence length="131" mass="13975">MYDEAIFAMKAKAHELGIEGAGGIVLVKEGAFTEGVVMPALFAVGEFTRGPKNGDDGANYLAVALSKFAEMMDTNMHSGLAPNRPVKKGEFGYRGGLVHFFRNGWLIKAFFSGGSAEQDCEVAIEGIKALI</sequence>
<dbReference type="EMBL" id="PCXU01000025">
    <property type="protein sequence ID" value="PIR43397.1"/>
    <property type="molecule type" value="Genomic_DNA"/>
</dbReference>